<dbReference type="Proteomes" id="UP000784919">
    <property type="component" value="Unassembled WGS sequence"/>
</dbReference>
<name>A0A9P7N173_9HYPO</name>
<dbReference type="AlphaFoldDB" id="A0A9P7N173"/>
<dbReference type="EMBL" id="SRPS01000011">
    <property type="protein sequence ID" value="KAG5977107.1"/>
    <property type="molecule type" value="Genomic_DNA"/>
</dbReference>
<reference evidence="1" key="1">
    <citation type="journal article" date="2020" name="bioRxiv">
        <title>Whole genome comparisons of ergot fungi reveals the divergence and evolution of species within the genus Claviceps are the result of varying mechanisms driving genome evolution and host range expansion.</title>
        <authorList>
            <person name="Wyka S.A."/>
            <person name="Mondo S.J."/>
            <person name="Liu M."/>
            <person name="Dettman J."/>
            <person name="Nalam V."/>
            <person name="Broders K.D."/>
        </authorList>
    </citation>
    <scope>NUCLEOTIDE SEQUENCE</scope>
    <source>
        <strain evidence="1">CCC 1102</strain>
    </source>
</reference>
<organism evidence="1 2">
    <name type="scientific">Claviceps arundinis</name>
    <dbReference type="NCBI Taxonomy" id="1623583"/>
    <lineage>
        <taxon>Eukaryota</taxon>
        <taxon>Fungi</taxon>
        <taxon>Dikarya</taxon>
        <taxon>Ascomycota</taxon>
        <taxon>Pezizomycotina</taxon>
        <taxon>Sordariomycetes</taxon>
        <taxon>Hypocreomycetidae</taxon>
        <taxon>Hypocreales</taxon>
        <taxon>Clavicipitaceae</taxon>
        <taxon>Claviceps</taxon>
    </lineage>
</organism>
<evidence type="ECO:0000313" key="1">
    <source>
        <dbReference type="EMBL" id="KAG5977107.1"/>
    </source>
</evidence>
<evidence type="ECO:0000313" key="2">
    <source>
        <dbReference type="Proteomes" id="UP000784919"/>
    </source>
</evidence>
<gene>
    <name evidence="1" type="ORF">E4U56_000511</name>
</gene>
<sequence length="57" mass="5846">MASAPSGRGGTSCTASRQFTSNELEVLSKLTNLSADPTSRIAATLTTTPATKATILF</sequence>
<proteinExistence type="predicted"/>
<comment type="caution">
    <text evidence="1">The sequence shown here is derived from an EMBL/GenBank/DDBJ whole genome shotgun (WGS) entry which is preliminary data.</text>
</comment>
<protein>
    <submittedName>
        <fullName evidence="1">Uncharacterized protein</fullName>
    </submittedName>
</protein>
<accession>A0A9P7N173</accession>